<dbReference type="KEGG" id="pmrn:116942313"/>
<dbReference type="AlphaFoldDB" id="A0AAJ7WTU4"/>
<gene>
    <name evidence="8" type="primary">LOC116942313</name>
</gene>
<feature type="domain" description="Motilin/ghrelin-associated peptide" evidence="6">
    <location>
        <begin position="57"/>
        <end position="97"/>
    </location>
</feature>
<evidence type="ECO:0000256" key="4">
    <source>
        <dbReference type="ARBA" id="ARBA00022702"/>
    </source>
</evidence>
<reference evidence="8" key="1">
    <citation type="submission" date="2025-08" db="UniProtKB">
        <authorList>
            <consortium name="RefSeq"/>
        </authorList>
    </citation>
    <scope>IDENTIFICATION</scope>
    <source>
        <tissue evidence="8">Sperm</tissue>
    </source>
</reference>
<protein>
    <submittedName>
        <fullName evidence="8">Appetite-regulating hormone-like isoform X1</fullName>
    </submittedName>
</protein>
<sequence length="104" mass="11638">MFPTRGVASVLLLSAVLLCACQLAHGGVSFLPNDFKNEDKKAPTEVVQRRAEGAERYTDDDTEQIKIMAPLEVGIAMSFDEYRKYGAILNEMFKELLNVDLIEK</sequence>
<evidence type="ECO:0000256" key="1">
    <source>
        <dbReference type="ARBA" id="ARBA00004613"/>
    </source>
</evidence>
<dbReference type="Proteomes" id="UP001318040">
    <property type="component" value="Chromosome 14"/>
</dbReference>
<dbReference type="InterPro" id="IPR006737">
    <property type="entry name" value="Motilin_assoc"/>
</dbReference>
<dbReference type="PROSITE" id="PS51257">
    <property type="entry name" value="PROKAR_LIPOPROTEIN"/>
    <property type="match status" value="1"/>
</dbReference>
<keyword evidence="5" id="KW-0732">Signal</keyword>
<evidence type="ECO:0000259" key="6">
    <source>
        <dbReference type="Pfam" id="PF04643"/>
    </source>
</evidence>
<dbReference type="RefSeq" id="XP_032809931.1">
    <property type="nucleotide sequence ID" value="XM_032954040.1"/>
</dbReference>
<keyword evidence="7" id="KW-1185">Reference proteome</keyword>
<feature type="signal peptide" evidence="5">
    <location>
        <begin position="1"/>
        <end position="26"/>
    </location>
</feature>
<dbReference type="Pfam" id="PF04643">
    <property type="entry name" value="Motilin_assoc"/>
    <property type="match status" value="1"/>
</dbReference>
<evidence type="ECO:0000256" key="5">
    <source>
        <dbReference type="SAM" id="SignalP"/>
    </source>
</evidence>
<name>A0AAJ7WTU4_PETMA</name>
<evidence type="ECO:0000313" key="7">
    <source>
        <dbReference type="Proteomes" id="UP001318040"/>
    </source>
</evidence>
<dbReference type="GO" id="GO:0005576">
    <property type="term" value="C:extracellular region"/>
    <property type="evidence" value="ECO:0007669"/>
    <property type="project" value="UniProtKB-SubCell"/>
</dbReference>
<evidence type="ECO:0000256" key="2">
    <source>
        <dbReference type="ARBA" id="ARBA00006473"/>
    </source>
</evidence>
<feature type="chain" id="PRO_5042522299" evidence="5">
    <location>
        <begin position="27"/>
        <end position="104"/>
    </location>
</feature>
<comment type="similarity">
    <text evidence="2">Belongs to the motilin family.</text>
</comment>
<proteinExistence type="inferred from homology"/>
<keyword evidence="3" id="KW-0964">Secreted</keyword>
<keyword evidence="4" id="KW-0372">Hormone</keyword>
<dbReference type="GeneID" id="116942313"/>
<evidence type="ECO:0000313" key="8">
    <source>
        <dbReference type="RefSeq" id="XP_032809931.1"/>
    </source>
</evidence>
<evidence type="ECO:0000256" key="3">
    <source>
        <dbReference type="ARBA" id="ARBA00022525"/>
    </source>
</evidence>
<dbReference type="GO" id="GO:0005179">
    <property type="term" value="F:hormone activity"/>
    <property type="evidence" value="ECO:0007669"/>
    <property type="project" value="UniProtKB-KW"/>
</dbReference>
<accession>A0AAJ7WTU4</accession>
<comment type="subcellular location">
    <subcellularLocation>
        <location evidence="1">Secreted</location>
    </subcellularLocation>
</comment>
<organism evidence="7 8">
    <name type="scientific">Petromyzon marinus</name>
    <name type="common">Sea lamprey</name>
    <dbReference type="NCBI Taxonomy" id="7757"/>
    <lineage>
        <taxon>Eukaryota</taxon>
        <taxon>Metazoa</taxon>
        <taxon>Chordata</taxon>
        <taxon>Craniata</taxon>
        <taxon>Vertebrata</taxon>
        <taxon>Cyclostomata</taxon>
        <taxon>Hyperoartia</taxon>
        <taxon>Petromyzontiformes</taxon>
        <taxon>Petromyzontidae</taxon>
        <taxon>Petromyzon</taxon>
    </lineage>
</organism>